<dbReference type="AlphaFoldDB" id="A0A6A1UIK4"/>
<evidence type="ECO:0000256" key="3">
    <source>
        <dbReference type="ARBA" id="ARBA00022741"/>
    </source>
</evidence>
<reference evidence="10 11" key="1">
    <citation type="journal article" date="2019" name="Plant Biotechnol. J.">
        <title>The red bayberry genome and genetic basis of sex determination.</title>
        <authorList>
            <person name="Jia H.M."/>
            <person name="Jia H.J."/>
            <person name="Cai Q.L."/>
            <person name="Wang Y."/>
            <person name="Zhao H.B."/>
            <person name="Yang W.F."/>
            <person name="Wang G.Y."/>
            <person name="Li Y.H."/>
            <person name="Zhan D.L."/>
            <person name="Shen Y.T."/>
            <person name="Niu Q.F."/>
            <person name="Chang L."/>
            <person name="Qiu J."/>
            <person name="Zhao L."/>
            <person name="Xie H.B."/>
            <person name="Fu W.Y."/>
            <person name="Jin J."/>
            <person name="Li X.W."/>
            <person name="Jiao Y."/>
            <person name="Zhou C.C."/>
            <person name="Tu T."/>
            <person name="Chai C.Y."/>
            <person name="Gao J.L."/>
            <person name="Fan L.J."/>
            <person name="van de Weg E."/>
            <person name="Wang J.Y."/>
            <person name="Gao Z.S."/>
        </authorList>
    </citation>
    <scope>NUCLEOTIDE SEQUENCE [LARGE SCALE GENOMIC DNA]</scope>
    <source>
        <tissue evidence="10">Leaves</tissue>
    </source>
</reference>
<feature type="domain" description="Disease resistance N-terminal" evidence="7">
    <location>
        <begin position="7"/>
        <end position="96"/>
    </location>
</feature>
<dbReference type="Gene3D" id="1.10.8.430">
    <property type="entry name" value="Helical domain of apoptotic protease-activating factors"/>
    <property type="match status" value="1"/>
</dbReference>
<sequence length="1188" mass="134512">MAEVAVLKALLSPLAKLFFDKMASGELMDFFRGRKSTAKLLKQLEIELLSVSAVLEDAEDKQVTHPDVKKWFNELKDAMYDAEDLLDKIATEALGRMLDAELQGTAITKVRNGISTSVNLFVKGIDSEIKELLETLEFLAKQKDIIGLRAGVGEKLPKSLPTTSPVEESSVFGRDNDREMIINLLLSDCGRGNEMSVIAIVGMGDDVWTENPVHQKFLNELLRYGVRGSKIIITTRNESVVAAMHVIAIHLDELSEESCWSLFRKHAFHDDTSITTPHPELEELCQNIVKKCQGLPLAIKAIGDLLRSERDIKKWDKILKSELWDFPIDKTYILPALRLSYMYLPSHLKRCFSYCSIFPKDYGFEKDQLVLMWMGEGFLHQSNIETMEEIGDRYFLALVSRSLFQQSGDDKLHFRMHDLVHDLAKSVAGQFSFMLEGHSSHELVKRTRHLSFSCASLGKFEKIDESLYQAKQLRTFVALDSSSWASEALREDVFHNLIQRLRCLRVLSLSNNRDITNLPNSIGEIKHLRYLDFSFTRIKRLPDSICKLHNLQTLKLLGCGYLVALPRDLWRLIHLRHLDIAETGIKEMPTKLGSLKCLQTLTAFIISKGNGSSIRELRNLNDIRGTLSLLQLQNVVPPKDAKNAGLEDKKYLEMLVLEWDGTTQRSHSERTVLEHLRPHTSLKSLSIKGYGGGIFPDWVGDYQSFCNITSLHLRECKCIRSLPPFGQLCSLKELSIVGLDGIVTVGREFYGSSTVSNSIQPFKCLEVLRFEKMLGWEEWLSFSSAENEGETFPHLKELCIKNCPKLKEGLPIHIPSLAKLEIDSCPKLVASLLRSKSEEMPKDVRILLQELPNGRRKLEVKRANEVASLNGILDSNNGLQELEIDQCSSLMSFPWGGGTSSEKSVRISESRNLELPVDTNSSSLETLWLWDSCDSLRSFPLELFPKLQHLTFYDCRNLECLAVPEHDDRDLVISNIHIRYCNKFASFPKGGLRAPNLTSLDVNRCKSLTLLPDKMHLLLPSLLTLRIAYCPQMESFPEGGLPSNLNSLAIWRCEKLTANRMGWGLQNLSSLTTFEISGESEGVKSFPEAGLLPTGLIDLRINHFRDLKSLDKNGFQHLTFLGNLYIDGCKELEQMPEKGLPASLSSLEIHGCPLLKKQWKRKRGKEWLKIAHVPNIKIDWESIQNLNV</sequence>
<dbReference type="InterPro" id="IPR042197">
    <property type="entry name" value="Apaf_helical"/>
</dbReference>
<dbReference type="InterPro" id="IPR032675">
    <property type="entry name" value="LRR_dom_sf"/>
</dbReference>
<dbReference type="GO" id="GO:0051707">
    <property type="term" value="P:response to other organism"/>
    <property type="evidence" value="ECO:0007669"/>
    <property type="project" value="UniProtKB-ARBA"/>
</dbReference>
<keyword evidence="3" id="KW-0547">Nucleotide-binding</keyword>
<evidence type="ECO:0000313" key="10">
    <source>
        <dbReference type="EMBL" id="KAB1200066.1"/>
    </source>
</evidence>
<dbReference type="SUPFAM" id="SSF52058">
    <property type="entry name" value="L domain-like"/>
    <property type="match status" value="2"/>
</dbReference>
<gene>
    <name evidence="10" type="ORF">CJ030_MR0G008541</name>
</gene>
<protein>
    <submittedName>
        <fullName evidence="10">Putative disease resistance RPP13-like protein 1</fullName>
    </submittedName>
</protein>
<keyword evidence="11" id="KW-1185">Reference proteome</keyword>
<dbReference type="GO" id="GO:0043531">
    <property type="term" value="F:ADP binding"/>
    <property type="evidence" value="ECO:0007669"/>
    <property type="project" value="InterPro"/>
</dbReference>
<dbReference type="InterPro" id="IPR001611">
    <property type="entry name" value="Leu-rich_rpt"/>
</dbReference>
<feature type="domain" description="NB-ARC" evidence="6">
    <location>
        <begin position="205"/>
        <end position="271"/>
    </location>
</feature>
<dbReference type="GO" id="GO:0006952">
    <property type="term" value="P:defense response"/>
    <property type="evidence" value="ECO:0007669"/>
    <property type="project" value="UniProtKB-KW"/>
</dbReference>
<name>A0A6A1UIK4_9ROSI</name>
<dbReference type="Proteomes" id="UP000516437">
    <property type="component" value="Unassembled WGS sequence"/>
</dbReference>
<dbReference type="InterPro" id="IPR041118">
    <property type="entry name" value="Rx_N"/>
</dbReference>
<dbReference type="InterPro" id="IPR036388">
    <property type="entry name" value="WH-like_DNA-bd_sf"/>
</dbReference>
<dbReference type="Pfam" id="PF00931">
    <property type="entry name" value="NB-ARC"/>
    <property type="match status" value="1"/>
</dbReference>
<dbReference type="PANTHER" id="PTHR36766:SF51">
    <property type="entry name" value="DISEASE RESISTANCE RPP13-LIKE PROTEIN 1"/>
    <property type="match status" value="1"/>
</dbReference>
<dbReference type="Pfam" id="PF25019">
    <property type="entry name" value="LRR_R13L1-DRL21"/>
    <property type="match status" value="1"/>
</dbReference>
<dbReference type="Gene3D" id="1.10.10.10">
    <property type="entry name" value="Winged helix-like DNA-binding domain superfamily/Winged helix DNA-binding domain"/>
    <property type="match status" value="1"/>
</dbReference>
<evidence type="ECO:0000256" key="5">
    <source>
        <dbReference type="ARBA" id="ARBA00022840"/>
    </source>
</evidence>
<dbReference type="InterPro" id="IPR002182">
    <property type="entry name" value="NB-ARC"/>
</dbReference>
<feature type="domain" description="Disease resistance protein winged helix" evidence="8">
    <location>
        <begin position="357"/>
        <end position="424"/>
    </location>
</feature>
<dbReference type="InterPro" id="IPR058922">
    <property type="entry name" value="WHD_DRP"/>
</dbReference>
<proteinExistence type="predicted"/>
<dbReference type="Gene3D" id="3.80.10.10">
    <property type="entry name" value="Ribonuclease Inhibitor"/>
    <property type="match status" value="3"/>
</dbReference>
<keyword evidence="4" id="KW-0611">Plant defense</keyword>
<dbReference type="FunFam" id="1.10.10.10:FF:000322">
    <property type="entry name" value="Probable disease resistance protein At1g63360"/>
    <property type="match status" value="1"/>
</dbReference>
<dbReference type="EMBL" id="RXIC02000233">
    <property type="protein sequence ID" value="KAB1200066.1"/>
    <property type="molecule type" value="Genomic_DNA"/>
</dbReference>
<evidence type="ECO:0000259" key="6">
    <source>
        <dbReference type="Pfam" id="PF00931"/>
    </source>
</evidence>
<dbReference type="PANTHER" id="PTHR36766">
    <property type="entry name" value="PLANT BROAD-SPECTRUM MILDEW RESISTANCE PROTEIN RPW8"/>
    <property type="match status" value="1"/>
</dbReference>
<evidence type="ECO:0000256" key="2">
    <source>
        <dbReference type="ARBA" id="ARBA00022737"/>
    </source>
</evidence>
<dbReference type="InterPro" id="IPR056789">
    <property type="entry name" value="LRR_R13L1-DRL21"/>
</dbReference>
<dbReference type="Pfam" id="PF23559">
    <property type="entry name" value="WHD_DRP"/>
    <property type="match status" value="1"/>
</dbReference>
<keyword evidence="5" id="KW-0067">ATP-binding</keyword>
<dbReference type="GO" id="GO:0005524">
    <property type="term" value="F:ATP binding"/>
    <property type="evidence" value="ECO:0007669"/>
    <property type="project" value="UniProtKB-KW"/>
</dbReference>
<evidence type="ECO:0000259" key="9">
    <source>
        <dbReference type="Pfam" id="PF25019"/>
    </source>
</evidence>
<dbReference type="OrthoDB" id="1896560at2759"/>
<organism evidence="10 11">
    <name type="scientific">Morella rubra</name>
    <name type="common">Chinese bayberry</name>
    <dbReference type="NCBI Taxonomy" id="262757"/>
    <lineage>
        <taxon>Eukaryota</taxon>
        <taxon>Viridiplantae</taxon>
        <taxon>Streptophyta</taxon>
        <taxon>Embryophyta</taxon>
        <taxon>Tracheophyta</taxon>
        <taxon>Spermatophyta</taxon>
        <taxon>Magnoliopsida</taxon>
        <taxon>eudicotyledons</taxon>
        <taxon>Gunneridae</taxon>
        <taxon>Pentapetalae</taxon>
        <taxon>rosids</taxon>
        <taxon>fabids</taxon>
        <taxon>Fagales</taxon>
        <taxon>Myricaceae</taxon>
        <taxon>Morella</taxon>
    </lineage>
</organism>
<evidence type="ECO:0000256" key="1">
    <source>
        <dbReference type="ARBA" id="ARBA00022614"/>
    </source>
</evidence>
<dbReference type="SUPFAM" id="SSF52540">
    <property type="entry name" value="P-loop containing nucleoside triphosphate hydrolases"/>
    <property type="match status" value="1"/>
</dbReference>
<dbReference type="Pfam" id="PF18052">
    <property type="entry name" value="Rx_N"/>
    <property type="match status" value="1"/>
</dbReference>
<dbReference type="Gene3D" id="1.20.5.4130">
    <property type="match status" value="1"/>
</dbReference>
<feature type="domain" description="R13L1/DRL21-like LRR repeat region" evidence="9">
    <location>
        <begin position="614"/>
        <end position="738"/>
    </location>
</feature>
<evidence type="ECO:0000256" key="4">
    <source>
        <dbReference type="ARBA" id="ARBA00022821"/>
    </source>
</evidence>
<dbReference type="InterPro" id="IPR027417">
    <property type="entry name" value="P-loop_NTPase"/>
</dbReference>
<comment type="caution">
    <text evidence="10">The sequence shown here is derived from an EMBL/GenBank/DDBJ whole genome shotgun (WGS) entry which is preliminary data.</text>
</comment>
<keyword evidence="2" id="KW-0677">Repeat</keyword>
<evidence type="ECO:0000313" key="11">
    <source>
        <dbReference type="Proteomes" id="UP000516437"/>
    </source>
</evidence>
<dbReference type="PRINTS" id="PR00364">
    <property type="entry name" value="DISEASERSIST"/>
</dbReference>
<keyword evidence="1" id="KW-0433">Leucine-rich repeat</keyword>
<evidence type="ECO:0000259" key="7">
    <source>
        <dbReference type="Pfam" id="PF18052"/>
    </source>
</evidence>
<dbReference type="Pfam" id="PF13855">
    <property type="entry name" value="LRR_8"/>
    <property type="match status" value="1"/>
</dbReference>
<evidence type="ECO:0000259" key="8">
    <source>
        <dbReference type="Pfam" id="PF23559"/>
    </source>
</evidence>
<accession>A0A6A1UIK4</accession>